<dbReference type="SUPFAM" id="SSF47384">
    <property type="entry name" value="Homodimeric domain of signal transducing histidine kinase"/>
    <property type="match status" value="1"/>
</dbReference>
<dbReference type="InterPro" id="IPR004358">
    <property type="entry name" value="Sig_transdc_His_kin-like_C"/>
</dbReference>
<dbReference type="CDD" id="cd00075">
    <property type="entry name" value="HATPase"/>
    <property type="match status" value="1"/>
</dbReference>
<keyword evidence="7" id="KW-0472">Membrane</keyword>
<evidence type="ECO:0000256" key="3">
    <source>
        <dbReference type="ARBA" id="ARBA00022553"/>
    </source>
</evidence>
<dbReference type="InterPro" id="IPR036097">
    <property type="entry name" value="HisK_dim/P_sf"/>
</dbReference>
<dbReference type="FunFam" id="1.10.287.130:FF:000001">
    <property type="entry name" value="Two-component sensor histidine kinase"/>
    <property type="match status" value="1"/>
</dbReference>
<keyword evidence="3" id="KW-0597">Phosphoprotein</keyword>
<keyword evidence="5" id="KW-0418">Kinase</keyword>
<evidence type="ECO:0000256" key="6">
    <source>
        <dbReference type="ARBA" id="ARBA00023012"/>
    </source>
</evidence>
<comment type="caution">
    <text evidence="9">The sequence shown here is derived from an EMBL/GenBank/DDBJ whole genome shotgun (WGS) entry which is preliminary data.</text>
</comment>
<dbReference type="GO" id="GO:0000155">
    <property type="term" value="F:phosphorelay sensor kinase activity"/>
    <property type="evidence" value="ECO:0007669"/>
    <property type="project" value="InterPro"/>
</dbReference>
<dbReference type="PROSITE" id="PS50109">
    <property type="entry name" value="HIS_KIN"/>
    <property type="match status" value="1"/>
</dbReference>
<dbReference type="InterPro" id="IPR036890">
    <property type="entry name" value="HATPase_C_sf"/>
</dbReference>
<dbReference type="EC" id="2.7.13.3" evidence="2"/>
<dbReference type="SUPFAM" id="SSF55874">
    <property type="entry name" value="ATPase domain of HSP90 chaperone/DNA topoisomerase II/histidine kinase"/>
    <property type="match status" value="1"/>
</dbReference>
<dbReference type="PANTHER" id="PTHR45453">
    <property type="entry name" value="PHOSPHATE REGULON SENSOR PROTEIN PHOR"/>
    <property type="match status" value="1"/>
</dbReference>
<dbReference type="InterPro" id="IPR005467">
    <property type="entry name" value="His_kinase_dom"/>
</dbReference>
<dbReference type="SMART" id="SM00387">
    <property type="entry name" value="HATPase_c"/>
    <property type="match status" value="1"/>
</dbReference>
<evidence type="ECO:0000313" key="9">
    <source>
        <dbReference type="EMBL" id="NWK57425.1"/>
    </source>
</evidence>
<dbReference type="Proteomes" id="UP000557872">
    <property type="component" value="Unassembled WGS sequence"/>
</dbReference>
<dbReference type="CDD" id="cd00082">
    <property type="entry name" value="HisKA"/>
    <property type="match status" value="1"/>
</dbReference>
<dbReference type="FunFam" id="3.30.565.10:FF:000006">
    <property type="entry name" value="Sensor histidine kinase WalK"/>
    <property type="match status" value="1"/>
</dbReference>
<dbReference type="Pfam" id="PF02518">
    <property type="entry name" value="HATPase_c"/>
    <property type="match status" value="1"/>
</dbReference>
<evidence type="ECO:0000256" key="1">
    <source>
        <dbReference type="ARBA" id="ARBA00000085"/>
    </source>
</evidence>
<dbReference type="RefSeq" id="WP_178934464.1">
    <property type="nucleotide sequence ID" value="NZ_JACBAZ010000011.1"/>
</dbReference>
<evidence type="ECO:0000259" key="8">
    <source>
        <dbReference type="PROSITE" id="PS50109"/>
    </source>
</evidence>
<evidence type="ECO:0000256" key="7">
    <source>
        <dbReference type="ARBA" id="ARBA00023136"/>
    </source>
</evidence>
<dbReference type="GO" id="GO:0004721">
    <property type="term" value="F:phosphoprotein phosphatase activity"/>
    <property type="evidence" value="ECO:0007669"/>
    <property type="project" value="TreeGrafter"/>
</dbReference>
<dbReference type="PRINTS" id="PR00344">
    <property type="entry name" value="BCTRLSENSOR"/>
</dbReference>
<name>A0A851GQP0_9BACT</name>
<dbReference type="GO" id="GO:0016036">
    <property type="term" value="P:cellular response to phosphate starvation"/>
    <property type="evidence" value="ECO:0007669"/>
    <property type="project" value="TreeGrafter"/>
</dbReference>
<keyword evidence="6" id="KW-0902">Two-component regulatory system</keyword>
<accession>A0A851GQP0</accession>
<dbReference type="Gene3D" id="1.10.287.130">
    <property type="match status" value="1"/>
</dbReference>
<dbReference type="GO" id="GO:0005886">
    <property type="term" value="C:plasma membrane"/>
    <property type="evidence" value="ECO:0007669"/>
    <property type="project" value="TreeGrafter"/>
</dbReference>
<evidence type="ECO:0000256" key="4">
    <source>
        <dbReference type="ARBA" id="ARBA00022679"/>
    </source>
</evidence>
<dbReference type="Gene3D" id="3.30.450.20">
    <property type="entry name" value="PAS domain"/>
    <property type="match status" value="1"/>
</dbReference>
<feature type="domain" description="Histidine kinase" evidence="8">
    <location>
        <begin position="177"/>
        <end position="399"/>
    </location>
</feature>
<dbReference type="InterPro" id="IPR003661">
    <property type="entry name" value="HisK_dim/P_dom"/>
</dbReference>
<evidence type="ECO:0000313" key="10">
    <source>
        <dbReference type="Proteomes" id="UP000557872"/>
    </source>
</evidence>
<evidence type="ECO:0000256" key="5">
    <source>
        <dbReference type="ARBA" id="ARBA00022777"/>
    </source>
</evidence>
<dbReference type="EMBL" id="JACBAZ010000011">
    <property type="protein sequence ID" value="NWK57425.1"/>
    <property type="molecule type" value="Genomic_DNA"/>
</dbReference>
<gene>
    <name evidence="9" type="ORF">HW115_17535</name>
</gene>
<protein>
    <recommendedName>
        <fullName evidence="2">histidine kinase</fullName>
        <ecNumber evidence="2">2.7.13.3</ecNumber>
    </recommendedName>
</protein>
<dbReference type="PANTHER" id="PTHR45453:SF1">
    <property type="entry name" value="PHOSPHATE REGULON SENSOR PROTEIN PHOR"/>
    <property type="match status" value="1"/>
</dbReference>
<dbReference type="AlphaFoldDB" id="A0A851GQP0"/>
<dbReference type="Gene3D" id="3.30.565.10">
    <property type="entry name" value="Histidine kinase-like ATPase, C-terminal domain"/>
    <property type="match status" value="1"/>
</dbReference>
<evidence type="ECO:0000256" key="2">
    <source>
        <dbReference type="ARBA" id="ARBA00012438"/>
    </source>
</evidence>
<proteinExistence type="predicted"/>
<keyword evidence="4" id="KW-0808">Transferase</keyword>
<keyword evidence="10" id="KW-1185">Reference proteome</keyword>
<comment type="catalytic activity">
    <reaction evidence="1">
        <text>ATP + protein L-histidine = ADP + protein N-phospho-L-histidine.</text>
        <dbReference type="EC" id="2.7.13.3"/>
    </reaction>
</comment>
<dbReference type="SMART" id="SM00388">
    <property type="entry name" value="HisKA"/>
    <property type="match status" value="1"/>
</dbReference>
<dbReference type="InterPro" id="IPR003594">
    <property type="entry name" value="HATPase_dom"/>
</dbReference>
<reference evidence="9 10" key="1">
    <citation type="submission" date="2020-07" db="EMBL/GenBank/DDBJ databases">
        <title>Roseicoccus Jingziensis gen. nov., sp. nov., isolated from coastal seawater.</title>
        <authorList>
            <person name="Feng X."/>
        </authorList>
    </citation>
    <scope>NUCLEOTIDE SEQUENCE [LARGE SCALE GENOMIC DNA]</scope>
    <source>
        <strain evidence="9 10">N1E253</strain>
    </source>
</reference>
<organism evidence="9 10">
    <name type="scientific">Oceaniferula marina</name>
    <dbReference type="NCBI Taxonomy" id="2748318"/>
    <lineage>
        <taxon>Bacteria</taxon>
        <taxon>Pseudomonadati</taxon>
        <taxon>Verrucomicrobiota</taxon>
        <taxon>Verrucomicrobiia</taxon>
        <taxon>Verrucomicrobiales</taxon>
        <taxon>Verrucomicrobiaceae</taxon>
        <taxon>Oceaniferula</taxon>
    </lineage>
</organism>
<dbReference type="InterPro" id="IPR050351">
    <property type="entry name" value="BphY/WalK/GraS-like"/>
</dbReference>
<dbReference type="Pfam" id="PF00512">
    <property type="entry name" value="HisKA"/>
    <property type="match status" value="1"/>
</dbReference>
<sequence>MLELLLIVIVLITLAWAAYQHRQHQNERELQGKLNQRVRREALRERDELLDALGDAFLLVGETSQIIFANACAKSLVRGRKLIGHSIMEAFLDDQLSVAIMKCIRTGQPMQDRVVLHSSYTPLGAAGEDGISAWEIDAAPLSGYAQDGEDHAITRVVIRDVTAEYKADQVRRDFVANASHELRTPMSIINGYLENLLDDNVLDEPKMARKFLETMRKHGERISRLVEDMLMISKMESGDSMALNVEEFDFRSCVQDVVDRLEPMIVKQSASVVMEIQPTDLSLSGDRFYWTQVIFNLIENALKQNPAPGLRVTVKGYRKDGELIVSVCDDGVGIPSADLPYIFKRFYRVQKHHSQSEIKGTGLGLSIVVRAVEAHGGDISASSVPGQMTCFTVRLPGAPEL</sequence>